<protein>
    <submittedName>
        <fullName evidence="1">Uncharacterized protein</fullName>
    </submittedName>
</protein>
<keyword evidence="2" id="KW-1185">Reference proteome</keyword>
<evidence type="ECO:0000313" key="2">
    <source>
        <dbReference type="Proteomes" id="UP000586042"/>
    </source>
</evidence>
<reference evidence="1 2" key="1">
    <citation type="submission" date="2020-06" db="EMBL/GenBank/DDBJ databases">
        <title>Nonomuraea sp. SMC257, a novel actinomycete isolated from soil.</title>
        <authorList>
            <person name="Chanama M."/>
        </authorList>
    </citation>
    <scope>NUCLEOTIDE SEQUENCE [LARGE SCALE GENOMIC DNA]</scope>
    <source>
        <strain evidence="1 2">SMC257</strain>
    </source>
</reference>
<dbReference type="Proteomes" id="UP000586042">
    <property type="component" value="Unassembled WGS sequence"/>
</dbReference>
<evidence type="ECO:0000313" key="1">
    <source>
        <dbReference type="EMBL" id="NUW34582.1"/>
    </source>
</evidence>
<name>A0A7Y6IAA7_9ACTN</name>
<proteinExistence type="predicted"/>
<dbReference type="RefSeq" id="WP_175592018.1">
    <property type="nucleotide sequence ID" value="NZ_JABWGN010000009.1"/>
</dbReference>
<gene>
    <name evidence="1" type="ORF">HTZ77_24550</name>
</gene>
<accession>A0A7Y6IAA7</accession>
<comment type="caution">
    <text evidence="1">The sequence shown here is derived from an EMBL/GenBank/DDBJ whole genome shotgun (WGS) entry which is preliminary data.</text>
</comment>
<sequence length="295" mass="31700">MVSYRSAAGSNLSARQLAASLDVSAPFSLRNVLSHAVINRAWQHNGGRLGPLGLPTSEVQSVNGGIKQFFQGGEIAIIAQELKVTQTRVSTIRFKGIHCFGTSAGPGADEPYVVCAVYAPHKRERAQVIKIPMSGSYENFSSGTQQADVIDVWHREPPTDVAVACYLMEHDSGDEEEVKNNIKTAVEKGITTVEAAIAAVGGPFSLPEEWISMLTVPMSAGITALLGLGDDVIGFQTLDFKFVELNQLAETPLPPHNFGAISFTHETPLITDGGASYKCYFEVYTEIVDHPLPPG</sequence>
<dbReference type="AlphaFoldDB" id="A0A7Y6IAA7"/>
<dbReference type="EMBL" id="JABWGN010000009">
    <property type="protein sequence ID" value="NUW34582.1"/>
    <property type="molecule type" value="Genomic_DNA"/>
</dbReference>
<organism evidence="1 2">
    <name type="scientific">Nonomuraea montanisoli</name>
    <dbReference type="NCBI Taxonomy" id="2741721"/>
    <lineage>
        <taxon>Bacteria</taxon>
        <taxon>Bacillati</taxon>
        <taxon>Actinomycetota</taxon>
        <taxon>Actinomycetes</taxon>
        <taxon>Streptosporangiales</taxon>
        <taxon>Streptosporangiaceae</taxon>
        <taxon>Nonomuraea</taxon>
    </lineage>
</organism>